<evidence type="ECO:0000256" key="3">
    <source>
        <dbReference type="ARBA" id="ARBA00023235"/>
    </source>
</evidence>
<comment type="catalytic activity">
    <reaction evidence="4">
        <text>uridine(38/39/40) in tRNA = pseudouridine(38/39/40) in tRNA</text>
        <dbReference type="Rhea" id="RHEA:22376"/>
        <dbReference type="Rhea" id="RHEA-COMP:10085"/>
        <dbReference type="Rhea" id="RHEA-COMP:10087"/>
        <dbReference type="ChEBI" id="CHEBI:65314"/>
        <dbReference type="ChEBI" id="CHEBI:65315"/>
        <dbReference type="EC" id="5.4.99.12"/>
    </reaction>
</comment>
<dbReference type="InterPro" id="IPR020103">
    <property type="entry name" value="PsdUridine_synth_cat_dom_sf"/>
</dbReference>
<dbReference type="SUPFAM" id="SSF55120">
    <property type="entry name" value="Pseudouridine synthase"/>
    <property type="match status" value="1"/>
</dbReference>
<dbReference type="InterPro" id="IPR001406">
    <property type="entry name" value="PsdUridine_synth_TruA"/>
</dbReference>
<dbReference type="InterPro" id="IPR020095">
    <property type="entry name" value="PsdUridine_synth_TruA_C"/>
</dbReference>
<feature type="region of interest" description="Disordered" evidence="5">
    <location>
        <begin position="139"/>
        <end position="160"/>
    </location>
</feature>
<evidence type="ECO:0000259" key="6">
    <source>
        <dbReference type="Pfam" id="PF01416"/>
    </source>
</evidence>
<sequence length="253" mass="27849">MATATTFRAARRPYDREAQERQPRQTTRFVGRVQYDGTEYVGWQTQPSGRGVQDVLEARLSSLLGGRVYVAGSGRTDKGVHARDQVFHFETPAQETDDAAVASVLERAGFHARDSYVYTVEEGIGSPFGARYRHDFSAFGVRRPDDPRPPTKDDGGDGGGGVVIITAESDRFLYNMMRLLSGTLVQAAAAWLAGPGRGLDELTLRLAEGRHGSLVVKAPPHGLCLERCFLDYEHEVLAVAELVFSEMVTYVIR</sequence>
<dbReference type="HOGENOM" id="CLU_1100218_0_0_1"/>
<dbReference type="InterPro" id="IPR020094">
    <property type="entry name" value="TruA/RsuA/RluB/E/F_N"/>
</dbReference>
<dbReference type="STRING" id="2903.R1FIT4"/>
<dbReference type="GeneID" id="17280731"/>
<dbReference type="Gene3D" id="3.30.70.660">
    <property type="entry name" value="Pseudouridine synthase I, catalytic domain, C-terminal subdomain"/>
    <property type="match status" value="1"/>
</dbReference>
<dbReference type="eggNOG" id="KOG4393">
    <property type="taxonomic scope" value="Eukaryota"/>
</dbReference>
<accession>A0A0D3KI76</accession>
<evidence type="ECO:0000256" key="1">
    <source>
        <dbReference type="ARBA" id="ARBA00009375"/>
    </source>
</evidence>
<dbReference type="Pfam" id="PF01416">
    <property type="entry name" value="PseudoU_synth_1"/>
    <property type="match status" value="1"/>
</dbReference>
<dbReference type="KEGG" id="ehx:EMIHUDRAFT_201571"/>
<protein>
    <recommendedName>
        <fullName evidence="4">tRNA pseudouridine synthase</fullName>
        <ecNumber evidence="4">5.4.99.12</ecNumber>
    </recommendedName>
</protein>
<dbReference type="GO" id="GO:0031119">
    <property type="term" value="P:tRNA pseudouridine synthesis"/>
    <property type="evidence" value="ECO:0007669"/>
    <property type="project" value="TreeGrafter"/>
</dbReference>
<dbReference type="PANTHER" id="PTHR11142">
    <property type="entry name" value="PSEUDOURIDYLATE SYNTHASE"/>
    <property type="match status" value="1"/>
</dbReference>
<reference evidence="8" key="1">
    <citation type="journal article" date="2013" name="Nature">
        <title>Pan genome of the phytoplankton Emiliania underpins its global distribution.</title>
        <authorList>
            <person name="Read B.A."/>
            <person name="Kegel J."/>
            <person name="Klute M.J."/>
            <person name="Kuo A."/>
            <person name="Lefebvre S.C."/>
            <person name="Maumus F."/>
            <person name="Mayer C."/>
            <person name="Miller J."/>
            <person name="Monier A."/>
            <person name="Salamov A."/>
            <person name="Young J."/>
            <person name="Aguilar M."/>
            <person name="Claverie J.M."/>
            <person name="Frickenhaus S."/>
            <person name="Gonzalez K."/>
            <person name="Herman E.K."/>
            <person name="Lin Y.C."/>
            <person name="Napier J."/>
            <person name="Ogata H."/>
            <person name="Sarno A.F."/>
            <person name="Shmutz J."/>
            <person name="Schroeder D."/>
            <person name="de Vargas C."/>
            <person name="Verret F."/>
            <person name="von Dassow P."/>
            <person name="Valentin K."/>
            <person name="Van de Peer Y."/>
            <person name="Wheeler G."/>
            <person name="Dacks J.B."/>
            <person name="Delwiche C.F."/>
            <person name="Dyhrman S.T."/>
            <person name="Glockner G."/>
            <person name="John U."/>
            <person name="Richards T."/>
            <person name="Worden A.Z."/>
            <person name="Zhang X."/>
            <person name="Grigoriev I.V."/>
            <person name="Allen A.E."/>
            <person name="Bidle K."/>
            <person name="Borodovsky M."/>
            <person name="Bowler C."/>
            <person name="Brownlee C."/>
            <person name="Cock J.M."/>
            <person name="Elias M."/>
            <person name="Gladyshev V.N."/>
            <person name="Groth M."/>
            <person name="Guda C."/>
            <person name="Hadaegh A."/>
            <person name="Iglesias-Rodriguez M.D."/>
            <person name="Jenkins J."/>
            <person name="Jones B.M."/>
            <person name="Lawson T."/>
            <person name="Leese F."/>
            <person name="Lindquist E."/>
            <person name="Lobanov A."/>
            <person name="Lomsadze A."/>
            <person name="Malik S.B."/>
            <person name="Marsh M.E."/>
            <person name="Mackinder L."/>
            <person name="Mock T."/>
            <person name="Mueller-Roeber B."/>
            <person name="Pagarete A."/>
            <person name="Parker M."/>
            <person name="Probert I."/>
            <person name="Quesneville H."/>
            <person name="Raines C."/>
            <person name="Rensing S.A."/>
            <person name="Riano-Pachon D.M."/>
            <person name="Richier S."/>
            <person name="Rokitta S."/>
            <person name="Shiraiwa Y."/>
            <person name="Soanes D.M."/>
            <person name="van der Giezen M."/>
            <person name="Wahlund T.M."/>
            <person name="Williams B."/>
            <person name="Wilson W."/>
            <person name="Wolfe G."/>
            <person name="Wurch L.L."/>
        </authorList>
    </citation>
    <scope>NUCLEOTIDE SEQUENCE</scope>
</reference>
<feature type="compositionally biased region" description="Basic and acidic residues" evidence="5">
    <location>
        <begin position="12"/>
        <end position="23"/>
    </location>
</feature>
<dbReference type="InterPro" id="IPR020097">
    <property type="entry name" value="PsdUridine_synth_TruA_a/b_dom"/>
</dbReference>
<dbReference type="PANTHER" id="PTHR11142:SF0">
    <property type="entry name" value="TRNA PSEUDOURIDINE SYNTHASE-LIKE 1"/>
    <property type="match status" value="1"/>
</dbReference>
<reference evidence="7" key="2">
    <citation type="submission" date="2024-10" db="UniProtKB">
        <authorList>
            <consortium name="EnsemblProtists"/>
        </authorList>
    </citation>
    <scope>IDENTIFICATION</scope>
</reference>
<feature type="domain" description="Pseudouridine synthase I TruA alpha/beta" evidence="6">
    <location>
        <begin position="33"/>
        <end position="107"/>
    </location>
</feature>
<keyword evidence="8" id="KW-1185">Reference proteome</keyword>
<keyword evidence="3 4" id="KW-0413">Isomerase</keyword>
<evidence type="ECO:0000256" key="4">
    <source>
        <dbReference type="RuleBase" id="RU003792"/>
    </source>
</evidence>
<feature type="compositionally biased region" description="Basic and acidic residues" evidence="5">
    <location>
        <begin position="139"/>
        <end position="155"/>
    </location>
</feature>
<evidence type="ECO:0000313" key="8">
    <source>
        <dbReference type="Proteomes" id="UP000013827"/>
    </source>
</evidence>
<dbReference type="AlphaFoldDB" id="A0A0D3KI76"/>
<evidence type="ECO:0000313" key="7">
    <source>
        <dbReference type="EnsemblProtists" id="EOD35461"/>
    </source>
</evidence>
<dbReference type="Proteomes" id="UP000013827">
    <property type="component" value="Unassembled WGS sequence"/>
</dbReference>
<dbReference type="PaxDb" id="2903-EOD35461"/>
<dbReference type="GO" id="GO:0003723">
    <property type="term" value="F:RNA binding"/>
    <property type="evidence" value="ECO:0007669"/>
    <property type="project" value="InterPro"/>
</dbReference>
<dbReference type="EC" id="5.4.99.12" evidence="4"/>
<evidence type="ECO:0000256" key="2">
    <source>
        <dbReference type="ARBA" id="ARBA00022694"/>
    </source>
</evidence>
<dbReference type="GO" id="GO:0160147">
    <property type="term" value="F:tRNA pseudouridine(38-40) synthase activity"/>
    <property type="evidence" value="ECO:0007669"/>
    <property type="project" value="UniProtKB-EC"/>
</dbReference>
<evidence type="ECO:0000256" key="5">
    <source>
        <dbReference type="SAM" id="MobiDB-lite"/>
    </source>
</evidence>
<dbReference type="Gene3D" id="3.30.70.580">
    <property type="entry name" value="Pseudouridine synthase I, catalytic domain, N-terminal subdomain"/>
    <property type="match status" value="1"/>
</dbReference>
<name>A0A0D3KI76_EMIH1</name>
<feature type="region of interest" description="Disordered" evidence="5">
    <location>
        <begin position="1"/>
        <end position="24"/>
    </location>
</feature>
<keyword evidence="2 4" id="KW-0819">tRNA processing</keyword>
<organism evidence="7 8">
    <name type="scientific">Emiliania huxleyi (strain CCMP1516)</name>
    <dbReference type="NCBI Taxonomy" id="280463"/>
    <lineage>
        <taxon>Eukaryota</taxon>
        <taxon>Haptista</taxon>
        <taxon>Haptophyta</taxon>
        <taxon>Prymnesiophyceae</taxon>
        <taxon>Isochrysidales</taxon>
        <taxon>Noelaerhabdaceae</taxon>
        <taxon>Emiliania</taxon>
    </lineage>
</organism>
<comment type="similarity">
    <text evidence="1 4">Belongs to the tRNA pseudouridine synthase TruA family.</text>
</comment>
<proteinExistence type="inferred from homology"/>
<dbReference type="EnsemblProtists" id="EOD35461">
    <property type="protein sequence ID" value="EOD35461"/>
    <property type="gene ID" value="EMIHUDRAFT_201571"/>
</dbReference>
<dbReference type="RefSeq" id="XP_005787890.1">
    <property type="nucleotide sequence ID" value="XM_005787833.1"/>
</dbReference>